<dbReference type="InterPro" id="IPR025302">
    <property type="entry name" value="DrrA1/2-like_C"/>
</dbReference>
<comment type="caution">
    <text evidence="6">The sequence shown here is derived from an EMBL/GenBank/DDBJ whole genome shotgun (WGS) entry which is preliminary data.</text>
</comment>
<evidence type="ECO:0000256" key="1">
    <source>
        <dbReference type="ARBA" id="ARBA00005417"/>
    </source>
</evidence>
<dbReference type="Gene3D" id="3.40.50.300">
    <property type="entry name" value="P-loop containing nucleotide triphosphate hydrolases"/>
    <property type="match status" value="1"/>
</dbReference>
<dbReference type="InterPro" id="IPR027417">
    <property type="entry name" value="P-loop_NTPase"/>
</dbReference>
<dbReference type="CDD" id="cd03230">
    <property type="entry name" value="ABC_DR_subfamily_A"/>
    <property type="match status" value="1"/>
</dbReference>
<feature type="domain" description="ABC transporter" evidence="5">
    <location>
        <begin position="2"/>
        <end position="232"/>
    </location>
</feature>
<accession>A0ABV2GBY2</accession>
<dbReference type="PANTHER" id="PTHR43335">
    <property type="entry name" value="ABC TRANSPORTER, ATP-BINDING PROTEIN"/>
    <property type="match status" value="1"/>
</dbReference>
<keyword evidence="7" id="KW-1185">Reference proteome</keyword>
<name>A0ABV2GBY2_9BACL</name>
<organism evidence="6 7">
    <name type="scientific">Bhargavaea ullalensis</name>
    <dbReference type="NCBI Taxonomy" id="1265685"/>
    <lineage>
        <taxon>Bacteria</taxon>
        <taxon>Bacillati</taxon>
        <taxon>Bacillota</taxon>
        <taxon>Bacilli</taxon>
        <taxon>Bacillales</taxon>
        <taxon>Caryophanaceae</taxon>
        <taxon>Bhargavaea</taxon>
    </lineage>
</organism>
<gene>
    <name evidence="6" type="ORF">ABID49_001700</name>
</gene>
<dbReference type="RefSeq" id="WP_354197274.1">
    <property type="nucleotide sequence ID" value="NZ_JBEPLW010000012.1"/>
</dbReference>
<dbReference type="SUPFAM" id="SSF52540">
    <property type="entry name" value="P-loop containing nucleoside triphosphate hydrolases"/>
    <property type="match status" value="1"/>
</dbReference>
<dbReference type="EMBL" id="JBEPLW010000012">
    <property type="protein sequence ID" value="MET3575794.1"/>
    <property type="molecule type" value="Genomic_DNA"/>
</dbReference>
<dbReference type="PROSITE" id="PS50893">
    <property type="entry name" value="ABC_TRANSPORTER_2"/>
    <property type="match status" value="1"/>
</dbReference>
<dbReference type="Pfam" id="PF13732">
    <property type="entry name" value="DrrA1-3_C"/>
    <property type="match status" value="1"/>
</dbReference>
<dbReference type="PANTHER" id="PTHR43335:SF3">
    <property type="entry name" value="ABC TRANSPORTER"/>
    <property type="match status" value="1"/>
</dbReference>
<evidence type="ECO:0000256" key="2">
    <source>
        <dbReference type="ARBA" id="ARBA00022448"/>
    </source>
</evidence>
<evidence type="ECO:0000313" key="7">
    <source>
        <dbReference type="Proteomes" id="UP001549099"/>
    </source>
</evidence>
<dbReference type="InterPro" id="IPR003593">
    <property type="entry name" value="AAA+_ATPase"/>
</dbReference>
<dbReference type="InterPro" id="IPR003439">
    <property type="entry name" value="ABC_transporter-like_ATP-bd"/>
</dbReference>
<comment type="similarity">
    <text evidence="1">Belongs to the ABC transporter superfamily.</text>
</comment>
<dbReference type="GO" id="GO:0005524">
    <property type="term" value="F:ATP binding"/>
    <property type="evidence" value="ECO:0007669"/>
    <property type="project" value="UniProtKB-KW"/>
</dbReference>
<keyword evidence="2" id="KW-0813">Transport</keyword>
<evidence type="ECO:0000256" key="4">
    <source>
        <dbReference type="ARBA" id="ARBA00022840"/>
    </source>
</evidence>
<evidence type="ECO:0000313" key="6">
    <source>
        <dbReference type="EMBL" id="MET3575794.1"/>
    </source>
</evidence>
<evidence type="ECO:0000256" key="3">
    <source>
        <dbReference type="ARBA" id="ARBA00022741"/>
    </source>
</evidence>
<proteinExistence type="inferred from homology"/>
<dbReference type="Proteomes" id="UP001549099">
    <property type="component" value="Unassembled WGS sequence"/>
</dbReference>
<reference evidence="6 7" key="1">
    <citation type="submission" date="2024-06" db="EMBL/GenBank/DDBJ databases">
        <title>Genomic Encyclopedia of Type Strains, Phase IV (KMG-IV): sequencing the most valuable type-strain genomes for metagenomic binning, comparative biology and taxonomic classification.</title>
        <authorList>
            <person name="Goeker M."/>
        </authorList>
    </citation>
    <scope>NUCLEOTIDE SEQUENCE [LARGE SCALE GENOMIC DNA]</scope>
    <source>
        <strain evidence="6 7">DSM 26128</strain>
    </source>
</reference>
<protein>
    <submittedName>
        <fullName evidence="6">ABC-2 type transport system ATP-binding protein</fullName>
    </submittedName>
</protein>
<evidence type="ECO:0000259" key="5">
    <source>
        <dbReference type="PROSITE" id="PS50893"/>
    </source>
</evidence>
<keyword evidence="3" id="KW-0547">Nucleotide-binding</keyword>
<dbReference type="Pfam" id="PF00005">
    <property type="entry name" value="ABC_tran"/>
    <property type="match status" value="1"/>
</dbReference>
<dbReference type="SMART" id="SM00382">
    <property type="entry name" value="AAA"/>
    <property type="match status" value="1"/>
</dbReference>
<keyword evidence="4 6" id="KW-0067">ATP-binding</keyword>
<sequence>MIDIRKLSKSYGAFDALRDLDLEIAEGTVFGFVGANGAGKSTTFSILATLLPPTSGDALIGGASVRSAPAEVRRKIGYMPDFFGVYDQLKTDEYLDFYAGSYDIRPRDRDVLISQLLELVNLTDKRGTYVDSLSRGMKQRLCLARSLIHDPEVLILDEPASGLDPRARVEMRGIMKQLKQMNKTILISSHILPELAEMCDEIGVLDKGRLVARNSVKEIHSRLKGDRLITVKLNGPADPAVRFFESRPHISGISEEPAAGEIKFSFSGTEAEQAALLAAAVSDGLGVRSFSEEETDLEDVFLAITEGGARSE</sequence>